<dbReference type="CDD" id="cd07331">
    <property type="entry name" value="M48C_Oma1_like"/>
    <property type="match status" value="1"/>
</dbReference>
<evidence type="ECO:0000256" key="5">
    <source>
        <dbReference type="ARBA" id="ARBA00023049"/>
    </source>
</evidence>
<evidence type="ECO:0000256" key="1">
    <source>
        <dbReference type="ARBA" id="ARBA00022670"/>
    </source>
</evidence>
<dbReference type="GO" id="GO:0004222">
    <property type="term" value="F:metalloendopeptidase activity"/>
    <property type="evidence" value="ECO:0007669"/>
    <property type="project" value="InterPro"/>
</dbReference>
<evidence type="ECO:0000256" key="2">
    <source>
        <dbReference type="ARBA" id="ARBA00022723"/>
    </source>
</evidence>
<comment type="cofactor">
    <cofactor evidence="6">
        <name>Zn(2+)</name>
        <dbReference type="ChEBI" id="CHEBI:29105"/>
    </cofactor>
    <text evidence="6">Binds 1 zinc ion per subunit.</text>
</comment>
<dbReference type="GO" id="GO:0016020">
    <property type="term" value="C:membrane"/>
    <property type="evidence" value="ECO:0007669"/>
    <property type="project" value="TreeGrafter"/>
</dbReference>
<dbReference type="EMBL" id="CP009048">
    <property type="protein sequence ID" value="AIL63692.1"/>
    <property type="molecule type" value="Genomic_DNA"/>
</dbReference>
<sequence>MFEWSVFMRKSLVIGALSASVLLSGCQAVNTTSGGAVGVERKQYMFSMLSTDEVNQMYAQSYQQTLGEASSKGVLDKTSAEAKRVQVIADRLIAQAPKFRPDAAQWNWEVNLIKSDELNANCGPGGKIFFYTGLIDKLKLTDDEIAAVMGHEIAHALREHGREAMSKAYGVQMARQGAGALLGLGQDSLAIADTVVQYSMTLPNSRENENEADLIGLELAARAGYNPNAAITLWDKMSQASGGSQPEFMSTHPASASRQASLQAAIPKVMPLYEQAKK</sequence>
<name>A0A077FDW4_9PSED</name>
<keyword evidence="5 6" id="KW-0482">Metalloprotease</keyword>
<proteinExistence type="inferred from homology"/>
<dbReference type="Proteomes" id="UP000028931">
    <property type="component" value="Chromosome"/>
</dbReference>
<feature type="region of interest" description="Disordered" evidence="7">
    <location>
        <begin position="242"/>
        <end position="261"/>
    </location>
</feature>
<keyword evidence="8" id="KW-0732">Signal</keyword>
<dbReference type="GO" id="GO:0046872">
    <property type="term" value="F:metal ion binding"/>
    <property type="evidence" value="ECO:0007669"/>
    <property type="project" value="UniProtKB-KW"/>
</dbReference>
<dbReference type="PANTHER" id="PTHR22726:SF1">
    <property type="entry name" value="METALLOENDOPEPTIDASE OMA1, MITOCHONDRIAL"/>
    <property type="match status" value="1"/>
</dbReference>
<evidence type="ECO:0000256" key="4">
    <source>
        <dbReference type="ARBA" id="ARBA00022833"/>
    </source>
</evidence>
<feature type="chain" id="PRO_5001718266" evidence="8">
    <location>
        <begin position="20"/>
        <end position="278"/>
    </location>
</feature>
<keyword evidence="4 6" id="KW-0862">Zinc</keyword>
<protein>
    <submittedName>
        <fullName evidence="10">Zinc-dependent peptidase</fullName>
    </submittedName>
</protein>
<evidence type="ECO:0000259" key="9">
    <source>
        <dbReference type="Pfam" id="PF01435"/>
    </source>
</evidence>
<dbReference type="InterPro" id="IPR001915">
    <property type="entry name" value="Peptidase_M48"/>
</dbReference>
<reference evidence="10 11" key="1">
    <citation type="submission" date="2014-07" db="EMBL/GenBank/DDBJ databases">
        <authorList>
            <person name="Lee K."/>
            <person name="Lim J.Y."/>
            <person name="Hwang I."/>
        </authorList>
    </citation>
    <scope>NUCLEOTIDE SEQUENCE [LARGE SCALE GENOMIC DNA]</scope>
    <source>
        <strain evidence="10 11">KL28</strain>
    </source>
</reference>
<gene>
    <name evidence="10" type="ORF">PSAKL28_45520</name>
</gene>
<keyword evidence="3 6" id="KW-0378">Hydrolase</keyword>
<dbReference type="AlphaFoldDB" id="A0A077FDW4"/>
<dbReference type="GO" id="GO:0051603">
    <property type="term" value="P:proteolysis involved in protein catabolic process"/>
    <property type="evidence" value="ECO:0007669"/>
    <property type="project" value="TreeGrafter"/>
</dbReference>
<comment type="similarity">
    <text evidence="6">Belongs to the peptidase M48 family.</text>
</comment>
<evidence type="ECO:0000256" key="8">
    <source>
        <dbReference type="SAM" id="SignalP"/>
    </source>
</evidence>
<dbReference type="eggNOG" id="COG0501">
    <property type="taxonomic scope" value="Bacteria"/>
</dbReference>
<evidence type="ECO:0000256" key="3">
    <source>
        <dbReference type="ARBA" id="ARBA00022801"/>
    </source>
</evidence>
<evidence type="ECO:0000313" key="10">
    <source>
        <dbReference type="EMBL" id="AIL63692.1"/>
    </source>
</evidence>
<organism evidence="10 11">
    <name type="scientific">Pseudomonas alkylphenolica</name>
    <dbReference type="NCBI Taxonomy" id="237609"/>
    <lineage>
        <taxon>Bacteria</taxon>
        <taxon>Pseudomonadati</taxon>
        <taxon>Pseudomonadota</taxon>
        <taxon>Gammaproteobacteria</taxon>
        <taxon>Pseudomonadales</taxon>
        <taxon>Pseudomonadaceae</taxon>
        <taxon>Pseudomonas</taxon>
    </lineage>
</organism>
<evidence type="ECO:0000313" key="11">
    <source>
        <dbReference type="Proteomes" id="UP000028931"/>
    </source>
</evidence>
<dbReference type="Pfam" id="PF01435">
    <property type="entry name" value="Peptidase_M48"/>
    <property type="match status" value="1"/>
</dbReference>
<dbReference type="Gene3D" id="3.30.2010.10">
    <property type="entry name" value="Metalloproteases ('zincins'), catalytic domain"/>
    <property type="match status" value="1"/>
</dbReference>
<feature type="signal peptide" evidence="8">
    <location>
        <begin position="1"/>
        <end position="19"/>
    </location>
</feature>
<evidence type="ECO:0000256" key="6">
    <source>
        <dbReference type="RuleBase" id="RU003983"/>
    </source>
</evidence>
<dbReference type="HOGENOM" id="CLU_029002_5_0_6"/>
<feature type="domain" description="Peptidase M48" evidence="9">
    <location>
        <begin position="80"/>
        <end position="264"/>
    </location>
</feature>
<dbReference type="PANTHER" id="PTHR22726">
    <property type="entry name" value="METALLOENDOPEPTIDASE OMA1"/>
    <property type="match status" value="1"/>
</dbReference>
<evidence type="ECO:0000256" key="7">
    <source>
        <dbReference type="SAM" id="MobiDB-lite"/>
    </source>
</evidence>
<keyword evidence="2" id="KW-0479">Metal-binding</keyword>
<dbReference type="KEGG" id="palk:PSAKL28_45520"/>
<dbReference type="InterPro" id="IPR051156">
    <property type="entry name" value="Mito/Outer_Membr_Metalloprot"/>
</dbReference>
<keyword evidence="1 6" id="KW-0645">Protease</keyword>
<accession>A0A077FDW4</accession>